<keyword evidence="2 8" id="KW-1003">Cell membrane</keyword>
<dbReference type="InterPro" id="IPR058209">
    <property type="entry name" value="TPR_BSK1_C"/>
</dbReference>
<keyword evidence="6 8" id="KW-0067">ATP-binding</keyword>
<gene>
    <name evidence="10" type="ORF">HID58_061063</name>
</gene>
<name>A0ABQ7ZXJ5_BRANA</name>
<evidence type="ECO:0000256" key="1">
    <source>
        <dbReference type="ARBA" id="ARBA00004308"/>
    </source>
</evidence>
<comment type="subcellular location">
    <subcellularLocation>
        <location evidence="8">Cell membrane</location>
        <topology evidence="8">Lipid-anchor</topology>
    </subcellularLocation>
    <subcellularLocation>
        <location evidence="1">Endomembrane system</location>
    </subcellularLocation>
</comment>
<evidence type="ECO:0000256" key="6">
    <source>
        <dbReference type="ARBA" id="ARBA00022840"/>
    </source>
</evidence>
<dbReference type="PANTHER" id="PTHR45863">
    <property type="entry name" value="SERINE/THREONINE-PROTEIN KINASE BSK5"/>
    <property type="match status" value="1"/>
</dbReference>
<keyword evidence="7 8" id="KW-0472">Membrane</keyword>
<evidence type="ECO:0000256" key="2">
    <source>
        <dbReference type="ARBA" id="ARBA00022475"/>
    </source>
</evidence>
<keyword evidence="8" id="KW-0723">Serine/threonine-protein kinase</keyword>
<comment type="caution">
    <text evidence="10">The sequence shown here is derived from an EMBL/GenBank/DDBJ whole genome shotgun (WGS) entry which is preliminary data.</text>
</comment>
<dbReference type="Proteomes" id="UP000824890">
    <property type="component" value="Unassembled WGS sequence"/>
</dbReference>
<comment type="similarity">
    <text evidence="8">Belongs to the protein kinase superfamily. Ser/Thr protein kinase family.</text>
</comment>
<proteinExistence type="inferred from homology"/>
<evidence type="ECO:0000259" key="9">
    <source>
        <dbReference type="Pfam" id="PF25575"/>
    </source>
</evidence>
<organism evidence="10 11">
    <name type="scientific">Brassica napus</name>
    <name type="common">Rape</name>
    <dbReference type="NCBI Taxonomy" id="3708"/>
    <lineage>
        <taxon>Eukaryota</taxon>
        <taxon>Viridiplantae</taxon>
        <taxon>Streptophyta</taxon>
        <taxon>Embryophyta</taxon>
        <taxon>Tracheophyta</taxon>
        <taxon>Spermatophyta</taxon>
        <taxon>Magnoliopsida</taxon>
        <taxon>eudicotyledons</taxon>
        <taxon>Gunneridae</taxon>
        <taxon>Pentapetalae</taxon>
        <taxon>rosids</taxon>
        <taxon>malvids</taxon>
        <taxon>Brassicales</taxon>
        <taxon>Brassicaceae</taxon>
        <taxon>Brassiceae</taxon>
        <taxon>Brassica</taxon>
    </lineage>
</organism>
<evidence type="ECO:0000313" key="11">
    <source>
        <dbReference type="Proteomes" id="UP000824890"/>
    </source>
</evidence>
<sequence length="150" mass="17206">MGSEKFSYIKIDDESINGACTLINYKGKLREFSLQIPLSFQMWTNQMQESLNYKKKGDLLKLKMTDGGTMMSPTVHARRCLLYVMNENAQEALTDAFEAQVVSPEWPTALYLKAALLVQARHGPMHRKLLNTRCTKHIQVQDTKPIKKRT</sequence>
<comment type="subunit">
    <text evidence="8">Interacts with BRI1.</text>
</comment>
<keyword evidence="5 8" id="KW-0418">Kinase</keyword>
<evidence type="ECO:0000313" key="10">
    <source>
        <dbReference type="EMBL" id="KAH0884967.1"/>
    </source>
</evidence>
<protein>
    <recommendedName>
        <fullName evidence="8">Serine/threonine-protein kinase BSK</fullName>
        <ecNumber evidence="8">2.7.11.1</ecNumber>
    </recommendedName>
    <alternativeName>
        <fullName evidence="8">Brassinosteroid-signaling kinase</fullName>
    </alternativeName>
</protein>
<dbReference type="EC" id="2.7.11.1" evidence="8"/>
<dbReference type="InterPro" id="IPR045845">
    <property type="entry name" value="BSK"/>
</dbReference>
<dbReference type="PANTHER" id="PTHR45863:SF6">
    <property type="entry name" value="SERINE_THREONINE-PROTEIN KINASE BSK6"/>
    <property type="match status" value="1"/>
</dbReference>
<evidence type="ECO:0000256" key="4">
    <source>
        <dbReference type="ARBA" id="ARBA00022741"/>
    </source>
</evidence>
<evidence type="ECO:0000256" key="7">
    <source>
        <dbReference type="ARBA" id="ARBA00023136"/>
    </source>
</evidence>
<keyword evidence="11" id="KW-1185">Reference proteome</keyword>
<dbReference type="Pfam" id="PF25575">
    <property type="entry name" value="TPR_BSK1_C"/>
    <property type="match status" value="1"/>
</dbReference>
<evidence type="ECO:0000256" key="3">
    <source>
        <dbReference type="ARBA" id="ARBA00022679"/>
    </source>
</evidence>
<feature type="domain" description="Serine/threonine-protein kinase BSK1-like TPR repeats" evidence="9">
    <location>
        <begin position="32"/>
        <end position="114"/>
    </location>
</feature>
<comment type="function">
    <text evidence="8">Serine/threonine kinase that acts as positive regulator of brassinosteroid (BR) signaling downstream of the receptor kinase BRI1.</text>
</comment>
<comment type="catalytic activity">
    <reaction evidence="8">
        <text>L-threonyl-[protein] + ATP = O-phospho-L-threonyl-[protein] + ADP + H(+)</text>
        <dbReference type="Rhea" id="RHEA:46608"/>
        <dbReference type="Rhea" id="RHEA-COMP:11060"/>
        <dbReference type="Rhea" id="RHEA-COMP:11605"/>
        <dbReference type="ChEBI" id="CHEBI:15378"/>
        <dbReference type="ChEBI" id="CHEBI:30013"/>
        <dbReference type="ChEBI" id="CHEBI:30616"/>
        <dbReference type="ChEBI" id="CHEBI:61977"/>
        <dbReference type="ChEBI" id="CHEBI:456216"/>
        <dbReference type="EC" id="2.7.11.1"/>
    </reaction>
</comment>
<accession>A0ABQ7ZXJ5</accession>
<evidence type="ECO:0000256" key="8">
    <source>
        <dbReference type="RuleBase" id="RU369005"/>
    </source>
</evidence>
<evidence type="ECO:0000256" key="5">
    <source>
        <dbReference type="ARBA" id="ARBA00022777"/>
    </source>
</evidence>
<keyword evidence="8" id="KW-0519">Myristate</keyword>
<keyword evidence="4 8" id="KW-0547">Nucleotide-binding</keyword>
<keyword evidence="8" id="KW-0449">Lipoprotein</keyword>
<keyword evidence="3 8" id="KW-0808">Transferase</keyword>
<comment type="catalytic activity">
    <reaction evidence="8">
        <text>L-seryl-[protein] + ATP = O-phospho-L-seryl-[protein] + ADP + H(+)</text>
        <dbReference type="Rhea" id="RHEA:17989"/>
        <dbReference type="Rhea" id="RHEA-COMP:9863"/>
        <dbReference type="Rhea" id="RHEA-COMP:11604"/>
        <dbReference type="ChEBI" id="CHEBI:15378"/>
        <dbReference type="ChEBI" id="CHEBI:29999"/>
        <dbReference type="ChEBI" id="CHEBI:30616"/>
        <dbReference type="ChEBI" id="CHEBI:83421"/>
        <dbReference type="ChEBI" id="CHEBI:456216"/>
        <dbReference type="EC" id="2.7.11.1"/>
    </reaction>
</comment>
<keyword evidence="8" id="KW-1070">Brassinosteroid signaling pathway</keyword>
<reference evidence="10 11" key="1">
    <citation type="submission" date="2021-05" db="EMBL/GenBank/DDBJ databases">
        <title>Genome Assembly of Synthetic Allotetraploid Brassica napus Reveals Homoeologous Exchanges between Subgenomes.</title>
        <authorList>
            <person name="Davis J.T."/>
        </authorList>
    </citation>
    <scope>NUCLEOTIDE SEQUENCE [LARGE SCALE GENOMIC DNA]</scope>
    <source>
        <strain evidence="11">cv. Da-Ae</strain>
        <tissue evidence="10">Seedling</tissue>
    </source>
</reference>
<dbReference type="EMBL" id="JAGKQM010000014">
    <property type="protein sequence ID" value="KAH0884967.1"/>
    <property type="molecule type" value="Genomic_DNA"/>
</dbReference>